<protein>
    <submittedName>
        <fullName evidence="1">Ask2+ protein</fullName>
    </submittedName>
</protein>
<reference evidence="1" key="1">
    <citation type="journal article" date="1997" name="Gene">
        <title>A novel HSP70 gene of Schizosaccharomyces pombe that confers K-252a resistance.</title>
        <authorList>
            <person name="Usui T."/>
            <person name="Yoshida M."/>
            <person name="Kasahara K."/>
            <person name="Honda A."/>
            <person name="Beppu T."/>
            <person name="Horinouchi S."/>
        </authorList>
    </citation>
    <scope>NUCLEOTIDE SEQUENCE</scope>
</reference>
<proteinExistence type="predicted"/>
<accession>V9H191</accession>
<gene>
    <name evidence="1" type="primary">ask2+</name>
</gene>
<sequence length="460" mass="49256">MTNRVGDFNVSRAASGLFNSGNLQDTIGIQLESSFQLSLTTGHRRDTSKLELTKRFVFSTVDTFTLVNRESNGGLVVSNSGESTLLDGRNGSIARANNTENITFHGNTQGKGDNIQQKQILSFVRVSLVGEDSGLNSSTVGDSLIGVDRLVQSTAIKEIRNESLNLGNTGGTTDKDNVVNISLRDLGVLQDLSDWINGSLECGSVDVLETSTGNARREVDTVGKRVDLNGGLSNRRQGTLSTLTSRAKTTKSTRIVRDVNLLLALEFLNKVLDQSVIKIFTTQVSVTSGSQNFKDTTLNLQKRNIKSTTTKIENQDVFGLVGLGIKTVSNSSSGGLVDDTKNVKASDGTSILSSSTLRVREVGGDGNDSLLDTLVQLSFGNLLHLSQNHSGNFLSSKLLFLAQIVNLNGRDTIVVNNLKGPVLNILLSLRVFVTTTNKTLGVKNGVTRVHSSLVLGGITD</sequence>
<dbReference type="Pfam" id="PF10712">
    <property type="entry name" value="NAD-GH"/>
    <property type="match status" value="1"/>
</dbReference>
<name>V9H191_SCHPM</name>
<dbReference type="AlphaFoldDB" id="V9H191"/>
<dbReference type="InterPro" id="IPR019651">
    <property type="entry name" value="Glutamate_DH_NAD-spec"/>
</dbReference>
<dbReference type="EMBL" id="D88479">
    <property type="protein sequence ID" value="BAA20129.1"/>
    <property type="molecule type" value="Genomic_DNA"/>
</dbReference>
<evidence type="ECO:0000313" key="1">
    <source>
        <dbReference type="EMBL" id="BAA20129.1"/>
    </source>
</evidence>
<organism evidence="1">
    <name type="scientific">Schizosaccharomyces pombe</name>
    <name type="common">Fission yeast</name>
    <dbReference type="NCBI Taxonomy" id="4896"/>
    <lineage>
        <taxon>Eukaryota</taxon>
        <taxon>Fungi</taxon>
        <taxon>Dikarya</taxon>
        <taxon>Ascomycota</taxon>
        <taxon>Taphrinomycotina</taxon>
        <taxon>Schizosaccharomycetes</taxon>
        <taxon>Schizosaccharomycetales</taxon>
        <taxon>Schizosaccharomycetaceae</taxon>
        <taxon>Schizosaccharomyces</taxon>
    </lineage>
</organism>